<dbReference type="InterPro" id="IPR001834">
    <property type="entry name" value="CBR-like"/>
</dbReference>
<accession>A0A166S0T2</accession>
<dbReference type="InterPro" id="IPR001709">
    <property type="entry name" value="Flavoprot_Pyr_Nucl_cyt_Rdtase"/>
</dbReference>
<evidence type="ECO:0000256" key="8">
    <source>
        <dbReference type="ARBA" id="ARBA00022989"/>
    </source>
</evidence>
<keyword evidence="8" id="KW-1133">Transmembrane helix</keyword>
<feature type="binding site" evidence="14">
    <location>
        <position position="127"/>
    </location>
    <ligand>
        <name>FAD</name>
        <dbReference type="ChEBI" id="CHEBI:57692"/>
    </ligand>
</feature>
<dbReference type="GO" id="GO:0005741">
    <property type="term" value="C:mitochondrial outer membrane"/>
    <property type="evidence" value="ECO:0007669"/>
    <property type="project" value="UniProtKB-SubCell"/>
</dbReference>
<evidence type="ECO:0000256" key="5">
    <source>
        <dbReference type="ARBA" id="ARBA00022692"/>
    </source>
</evidence>
<dbReference type="AlphaFoldDB" id="A0A166S0T2"/>
<dbReference type="InterPro" id="IPR001433">
    <property type="entry name" value="OxRdtase_FAD/NAD-bd"/>
</dbReference>
<evidence type="ECO:0000256" key="10">
    <source>
        <dbReference type="ARBA" id="ARBA00023027"/>
    </source>
</evidence>
<dbReference type="Pfam" id="PF00175">
    <property type="entry name" value="NAD_binding_1"/>
    <property type="match status" value="1"/>
</dbReference>
<evidence type="ECO:0000256" key="11">
    <source>
        <dbReference type="ARBA" id="ARBA00023128"/>
    </source>
</evidence>
<dbReference type="PRINTS" id="PR00406">
    <property type="entry name" value="CYTB5RDTASE"/>
</dbReference>
<keyword evidence="18" id="KW-1185">Reference proteome</keyword>
<reference evidence="17 18" key="1">
    <citation type="journal article" date="2016" name="Mol. Biol. Evol.">
        <title>Comparative Genomics of Early-Diverging Mushroom-Forming Fungi Provides Insights into the Origins of Lignocellulose Decay Capabilities.</title>
        <authorList>
            <person name="Nagy L.G."/>
            <person name="Riley R."/>
            <person name="Tritt A."/>
            <person name="Adam C."/>
            <person name="Daum C."/>
            <person name="Floudas D."/>
            <person name="Sun H."/>
            <person name="Yadav J.S."/>
            <person name="Pangilinan J."/>
            <person name="Larsson K.H."/>
            <person name="Matsuura K."/>
            <person name="Barry K."/>
            <person name="Labutti K."/>
            <person name="Kuo R."/>
            <person name="Ohm R.A."/>
            <person name="Bhattacharya S.S."/>
            <person name="Shirouzu T."/>
            <person name="Yoshinaga Y."/>
            <person name="Martin F.M."/>
            <person name="Grigoriev I.V."/>
            <person name="Hibbett D.S."/>
        </authorList>
    </citation>
    <scope>NUCLEOTIDE SEQUENCE [LARGE SCALE GENOMIC DNA]</scope>
    <source>
        <strain evidence="17 18">CBS 109695</strain>
    </source>
</reference>
<feature type="binding site" evidence="14">
    <location>
        <position position="128"/>
    </location>
    <ligand>
        <name>FAD</name>
        <dbReference type="ChEBI" id="CHEBI:57692"/>
    </ligand>
</feature>
<evidence type="ECO:0000256" key="6">
    <source>
        <dbReference type="ARBA" id="ARBA00022787"/>
    </source>
</evidence>
<evidence type="ECO:0000259" key="16">
    <source>
        <dbReference type="PROSITE" id="PS51384"/>
    </source>
</evidence>
<organism evidence="17 18">
    <name type="scientific">Athelia psychrophila</name>
    <dbReference type="NCBI Taxonomy" id="1759441"/>
    <lineage>
        <taxon>Eukaryota</taxon>
        <taxon>Fungi</taxon>
        <taxon>Dikarya</taxon>
        <taxon>Basidiomycota</taxon>
        <taxon>Agaricomycotina</taxon>
        <taxon>Agaricomycetes</taxon>
        <taxon>Agaricomycetidae</taxon>
        <taxon>Atheliales</taxon>
        <taxon>Atheliaceae</taxon>
        <taxon>Athelia</taxon>
    </lineage>
</organism>
<dbReference type="EC" id="1.6.2.2" evidence="15"/>
<dbReference type="SUPFAM" id="SSF63380">
    <property type="entry name" value="Riboflavin synthase domain-like"/>
    <property type="match status" value="1"/>
</dbReference>
<name>A0A166S0T2_9AGAM</name>
<dbReference type="OrthoDB" id="432685at2759"/>
<dbReference type="CDD" id="cd06183">
    <property type="entry name" value="cyt_b5_reduct_like"/>
    <property type="match status" value="1"/>
</dbReference>
<evidence type="ECO:0000256" key="3">
    <source>
        <dbReference type="ARBA" id="ARBA00006105"/>
    </source>
</evidence>
<keyword evidence="9 15" id="KW-0560">Oxidoreductase</keyword>
<gene>
    <name evidence="17" type="ORF">FIBSPDRAFT_779220</name>
</gene>
<dbReference type="PANTHER" id="PTHR19370:SF171">
    <property type="entry name" value="NADH-CYTOCHROME B5 REDUCTASE 2"/>
    <property type="match status" value="1"/>
</dbReference>
<keyword evidence="12" id="KW-0472">Membrane</keyword>
<dbReference type="FunFam" id="3.40.50.80:FF:000009">
    <property type="entry name" value="NADH-cytochrome b5 reductase"/>
    <property type="match status" value="1"/>
</dbReference>
<evidence type="ECO:0000256" key="7">
    <source>
        <dbReference type="ARBA" id="ARBA00022827"/>
    </source>
</evidence>
<proteinExistence type="inferred from homology"/>
<dbReference type="Proteomes" id="UP000076532">
    <property type="component" value="Unassembled WGS sequence"/>
</dbReference>
<evidence type="ECO:0000256" key="1">
    <source>
        <dbReference type="ARBA" id="ARBA00001974"/>
    </source>
</evidence>
<dbReference type="PROSITE" id="PS51384">
    <property type="entry name" value="FAD_FR"/>
    <property type="match status" value="1"/>
</dbReference>
<dbReference type="PRINTS" id="PR00371">
    <property type="entry name" value="FPNCR"/>
</dbReference>
<dbReference type="PANTHER" id="PTHR19370">
    <property type="entry name" value="NADH-CYTOCHROME B5 REDUCTASE"/>
    <property type="match status" value="1"/>
</dbReference>
<dbReference type="InterPro" id="IPR017927">
    <property type="entry name" value="FAD-bd_FR_type"/>
</dbReference>
<keyword evidence="6" id="KW-1000">Mitochondrion outer membrane</keyword>
<sequence length="323" mass="35127">MSLFRSTIAARALASNARRYSTAPPKASPKYATYLSLAGTAGVGVAAYLLMTDSGPKPKQLKSPLDPEKFIDFKLKKVEHYNHNTAKFIFELPNGEASLLPVASCLVVKSSDPEALQDAKGKPIVRPYTPISASDKEGELVLLIKKYDDGNASKHIHSLKPGETLGIKGPFPKFDYKINQFEEVGLIGGGSGITPLYQIVTHALADKANKTKFKLLFSNVTEADILLREEFDALKKQYPNNLEVVYVLDKPGENWKEATGYLTAEIVKKHLGSADLKEKIKIFVCGPPGQIAAVAGKKAGGKQGELGGVLKELGYTEDQVYKF</sequence>
<protein>
    <recommendedName>
        <fullName evidence="15">NADH-cytochrome b5 reductase</fullName>
        <ecNumber evidence="15">1.6.2.2</ecNumber>
    </recommendedName>
</protein>
<dbReference type="InterPro" id="IPR008333">
    <property type="entry name" value="Cbr1-like_FAD-bd_dom"/>
</dbReference>
<feature type="binding site" evidence="14">
    <location>
        <position position="194"/>
    </location>
    <ligand>
        <name>FAD</name>
        <dbReference type="ChEBI" id="CHEBI:57692"/>
    </ligand>
</feature>
<evidence type="ECO:0000313" key="17">
    <source>
        <dbReference type="EMBL" id="KZP28887.1"/>
    </source>
</evidence>
<keyword evidence="11" id="KW-0496">Mitochondrion</keyword>
<feature type="binding site" evidence="14">
    <location>
        <position position="126"/>
    </location>
    <ligand>
        <name>FAD</name>
        <dbReference type="ChEBI" id="CHEBI:57692"/>
    </ligand>
</feature>
<comment type="similarity">
    <text evidence="3 15">Belongs to the flavoprotein pyridine nucleotide cytochrome reductase family.</text>
</comment>
<feature type="binding site" evidence="14">
    <location>
        <position position="145"/>
    </location>
    <ligand>
        <name>FAD</name>
        <dbReference type="ChEBI" id="CHEBI:57692"/>
    </ligand>
</feature>
<evidence type="ECO:0000256" key="12">
    <source>
        <dbReference type="ARBA" id="ARBA00023136"/>
    </source>
</evidence>
<feature type="binding site" evidence="14">
    <location>
        <position position="143"/>
    </location>
    <ligand>
        <name>FAD</name>
        <dbReference type="ChEBI" id="CHEBI:57692"/>
    </ligand>
</feature>
<dbReference type="GO" id="GO:0090524">
    <property type="term" value="F:cytochrome-b5 reductase activity, acting on NADH"/>
    <property type="evidence" value="ECO:0007669"/>
    <property type="project" value="UniProtKB-EC"/>
</dbReference>
<dbReference type="STRING" id="436010.A0A166S0T2"/>
<keyword evidence="7 14" id="KW-0274">FAD</keyword>
<dbReference type="Gene3D" id="2.40.30.10">
    <property type="entry name" value="Translation factors"/>
    <property type="match status" value="1"/>
</dbReference>
<evidence type="ECO:0000313" key="18">
    <source>
        <dbReference type="Proteomes" id="UP000076532"/>
    </source>
</evidence>
<dbReference type="FunFam" id="2.40.30.10:FF:000069">
    <property type="entry name" value="NADH-cytochrome b5 reductase"/>
    <property type="match status" value="1"/>
</dbReference>
<dbReference type="InterPro" id="IPR017938">
    <property type="entry name" value="Riboflavin_synthase-like_b-brl"/>
</dbReference>
<evidence type="ECO:0000256" key="2">
    <source>
        <dbReference type="ARBA" id="ARBA00004572"/>
    </source>
</evidence>
<comment type="subcellular location">
    <subcellularLocation>
        <location evidence="2">Mitochondrion outer membrane</location>
        <topology evidence="2">Single-pass membrane protein</topology>
    </subcellularLocation>
</comment>
<dbReference type="InterPro" id="IPR039261">
    <property type="entry name" value="FNR_nucleotide-bd"/>
</dbReference>
<feature type="binding site" evidence="14">
    <location>
        <position position="153"/>
    </location>
    <ligand>
        <name>FAD</name>
        <dbReference type="ChEBI" id="CHEBI:57692"/>
    </ligand>
</feature>
<dbReference type="Gene3D" id="3.40.50.80">
    <property type="entry name" value="Nucleotide-binding domain of ferredoxin-NADP reductase (FNR) module"/>
    <property type="match status" value="1"/>
</dbReference>
<keyword evidence="10 15" id="KW-0520">NAD</keyword>
<comment type="cofactor">
    <cofactor evidence="1 14 15">
        <name>FAD</name>
        <dbReference type="ChEBI" id="CHEBI:57692"/>
    </cofactor>
</comment>
<keyword evidence="5" id="KW-0812">Transmembrane</keyword>
<evidence type="ECO:0000256" key="4">
    <source>
        <dbReference type="ARBA" id="ARBA00022630"/>
    </source>
</evidence>
<keyword evidence="4 14" id="KW-0285">Flavoprotein</keyword>
<evidence type="ECO:0000256" key="14">
    <source>
        <dbReference type="PIRSR" id="PIRSR601834-1"/>
    </source>
</evidence>
<dbReference type="EMBL" id="KV417501">
    <property type="protein sequence ID" value="KZP28887.1"/>
    <property type="molecule type" value="Genomic_DNA"/>
</dbReference>
<evidence type="ECO:0000256" key="15">
    <source>
        <dbReference type="RuleBase" id="RU361226"/>
    </source>
</evidence>
<evidence type="ECO:0000256" key="9">
    <source>
        <dbReference type="ARBA" id="ARBA00023002"/>
    </source>
</evidence>
<dbReference type="Pfam" id="PF00970">
    <property type="entry name" value="FAD_binding_6"/>
    <property type="match status" value="1"/>
</dbReference>
<evidence type="ECO:0000256" key="13">
    <source>
        <dbReference type="ARBA" id="ARBA00047682"/>
    </source>
</evidence>
<comment type="catalytic activity">
    <reaction evidence="13 15">
        <text>2 Fe(III)-[cytochrome b5] + NADH = 2 Fe(II)-[cytochrome b5] + NAD(+) + H(+)</text>
        <dbReference type="Rhea" id="RHEA:46680"/>
        <dbReference type="Rhea" id="RHEA-COMP:10438"/>
        <dbReference type="Rhea" id="RHEA-COMP:10439"/>
        <dbReference type="ChEBI" id="CHEBI:15378"/>
        <dbReference type="ChEBI" id="CHEBI:29033"/>
        <dbReference type="ChEBI" id="CHEBI:29034"/>
        <dbReference type="ChEBI" id="CHEBI:57540"/>
        <dbReference type="ChEBI" id="CHEBI:57945"/>
        <dbReference type="EC" id="1.6.2.2"/>
    </reaction>
</comment>
<dbReference type="SUPFAM" id="SSF52343">
    <property type="entry name" value="Ferredoxin reductase-like, C-terminal NADP-linked domain"/>
    <property type="match status" value="1"/>
</dbReference>
<feature type="domain" description="FAD-binding FR-type" evidence="16">
    <location>
        <begin position="68"/>
        <end position="177"/>
    </location>
</feature>